<dbReference type="OrthoDB" id="3473305at2759"/>
<evidence type="ECO:0000313" key="3">
    <source>
        <dbReference type="Proteomes" id="UP000624404"/>
    </source>
</evidence>
<dbReference type="AlphaFoldDB" id="A0A8H2VP09"/>
<evidence type="ECO:0000313" key="2">
    <source>
        <dbReference type="EMBL" id="CAD6442048.1"/>
    </source>
</evidence>
<sequence length="285" mass="33036">MPPSKQAIQGDVLKPSAMICADNMSYGIDVQATKTFEPFPRLAIELRLNIWRLACPQQERLLGIRLHPVYPNFDLNSATPSILLVNHESRHEAENIYTKVRLQLDQAEGNRKMFRTFYINTDRDILCLDNGSGDTSQNYHFEGDFLAHYRLTFFTAGSRLRALFREMRIVKTSNFGYDKGMGTWFLRSHDGPWRYSPAGYRCELFNYMSNLKKLILSPMTFDMQGYHVGIPYCLSPEQQSVCIRDIRTYFEKASKENPYYSVPEIEIESGESPRTYFEEPNSLSL</sequence>
<evidence type="ECO:0000259" key="1">
    <source>
        <dbReference type="Pfam" id="PF20150"/>
    </source>
</evidence>
<dbReference type="InterPro" id="IPR045518">
    <property type="entry name" value="2EXR"/>
</dbReference>
<feature type="domain" description="2EXR" evidence="1">
    <location>
        <begin position="36"/>
        <end position="126"/>
    </location>
</feature>
<name>A0A8H2VP09_9HELO</name>
<accession>A0A8H2VP09</accession>
<proteinExistence type="predicted"/>
<dbReference type="PANTHER" id="PTHR35910:SF6">
    <property type="entry name" value="2EXR DOMAIN-CONTAINING PROTEIN"/>
    <property type="match status" value="1"/>
</dbReference>
<dbReference type="Pfam" id="PF20150">
    <property type="entry name" value="2EXR"/>
    <property type="match status" value="1"/>
</dbReference>
<protein>
    <submittedName>
        <fullName evidence="2">50d02286-f01f-4305-9e38-052ba12d3102</fullName>
    </submittedName>
</protein>
<dbReference type="PANTHER" id="PTHR35910">
    <property type="entry name" value="2EXR DOMAIN-CONTAINING PROTEIN"/>
    <property type="match status" value="1"/>
</dbReference>
<dbReference type="EMBL" id="CAJHIA010000007">
    <property type="protein sequence ID" value="CAD6442048.1"/>
    <property type="molecule type" value="Genomic_DNA"/>
</dbReference>
<reference evidence="2" key="1">
    <citation type="submission" date="2020-10" db="EMBL/GenBank/DDBJ databases">
        <authorList>
            <person name="Kusch S."/>
        </authorList>
    </citation>
    <scope>NUCLEOTIDE SEQUENCE</scope>
    <source>
        <strain evidence="2">SwB9</strain>
    </source>
</reference>
<dbReference type="Proteomes" id="UP000624404">
    <property type="component" value="Unassembled WGS sequence"/>
</dbReference>
<comment type="caution">
    <text evidence="2">The sequence shown here is derived from an EMBL/GenBank/DDBJ whole genome shotgun (WGS) entry which is preliminary data.</text>
</comment>
<gene>
    <name evidence="2" type="ORF">SCLTRI_LOCUS1841</name>
</gene>
<organism evidence="2 3">
    <name type="scientific">Sclerotinia trifoliorum</name>
    <dbReference type="NCBI Taxonomy" id="28548"/>
    <lineage>
        <taxon>Eukaryota</taxon>
        <taxon>Fungi</taxon>
        <taxon>Dikarya</taxon>
        <taxon>Ascomycota</taxon>
        <taxon>Pezizomycotina</taxon>
        <taxon>Leotiomycetes</taxon>
        <taxon>Helotiales</taxon>
        <taxon>Sclerotiniaceae</taxon>
        <taxon>Sclerotinia</taxon>
    </lineage>
</organism>
<keyword evidence="3" id="KW-1185">Reference proteome</keyword>